<evidence type="ECO:0000259" key="5">
    <source>
        <dbReference type="Pfam" id="PF08386"/>
    </source>
</evidence>
<evidence type="ECO:0000313" key="6">
    <source>
        <dbReference type="EMBL" id="SJX62106.1"/>
    </source>
</evidence>
<evidence type="ECO:0000256" key="1">
    <source>
        <dbReference type="ARBA" id="ARBA00010088"/>
    </source>
</evidence>
<dbReference type="Pfam" id="PF08386">
    <property type="entry name" value="Abhydrolase_4"/>
    <property type="match status" value="1"/>
</dbReference>
<reference evidence="6 7" key="1">
    <citation type="submission" date="2017-02" db="EMBL/GenBank/DDBJ databases">
        <authorList>
            <person name="Peterson S.W."/>
        </authorList>
    </citation>
    <scope>NUCLEOTIDE SEQUENCE [LARGE SCALE GENOMIC DNA]</scope>
    <source>
        <strain evidence="6 7">SRS1_H2-8</strain>
    </source>
</reference>
<dbReference type="InterPro" id="IPR013595">
    <property type="entry name" value="Pept_S33_TAP-like_C"/>
</dbReference>
<dbReference type="EMBL" id="LT795056">
    <property type="protein sequence ID" value="SJX62106.1"/>
    <property type="molecule type" value="Genomic_DNA"/>
</dbReference>
<feature type="domain" description="Peptidase S33 tripeptidyl aminopeptidase-like C-terminal" evidence="5">
    <location>
        <begin position="493"/>
        <end position="595"/>
    </location>
</feature>
<evidence type="ECO:0000259" key="4">
    <source>
        <dbReference type="Pfam" id="PF00561"/>
    </source>
</evidence>
<dbReference type="Proteomes" id="UP000239563">
    <property type="component" value="Chromosome III"/>
</dbReference>
<accession>A0A2N8UAR3</accession>
<feature type="transmembrane region" description="Helical" evidence="3">
    <location>
        <begin position="36"/>
        <end position="52"/>
    </location>
</feature>
<proteinExistence type="inferred from homology"/>
<keyword evidence="3" id="KW-1133">Transmembrane helix</keyword>
<name>A0A2N8UAR3_9BASI</name>
<dbReference type="PANTHER" id="PTHR43248:SF25">
    <property type="entry name" value="AB HYDROLASE-1 DOMAIN-CONTAINING PROTEIN-RELATED"/>
    <property type="match status" value="1"/>
</dbReference>
<dbReference type="GO" id="GO:0016787">
    <property type="term" value="F:hydrolase activity"/>
    <property type="evidence" value="ECO:0007669"/>
    <property type="project" value="UniProtKB-KW"/>
</dbReference>
<protein>
    <submittedName>
        <fullName evidence="6">Uncharacterized protein</fullName>
    </submittedName>
</protein>
<evidence type="ECO:0000256" key="2">
    <source>
        <dbReference type="ARBA" id="ARBA00022801"/>
    </source>
</evidence>
<keyword evidence="3" id="KW-0472">Membrane</keyword>
<feature type="domain" description="AB hydrolase-1" evidence="4">
    <location>
        <begin position="157"/>
        <end position="355"/>
    </location>
</feature>
<organism evidence="6 7">
    <name type="scientific">Sporisorium reilianum f. sp. reilianum</name>
    <dbReference type="NCBI Taxonomy" id="72559"/>
    <lineage>
        <taxon>Eukaryota</taxon>
        <taxon>Fungi</taxon>
        <taxon>Dikarya</taxon>
        <taxon>Basidiomycota</taxon>
        <taxon>Ustilaginomycotina</taxon>
        <taxon>Ustilaginomycetes</taxon>
        <taxon>Ustilaginales</taxon>
        <taxon>Ustilaginaceae</taxon>
        <taxon>Sporisorium</taxon>
    </lineage>
</organism>
<keyword evidence="2" id="KW-0378">Hydrolase</keyword>
<evidence type="ECO:0000313" key="7">
    <source>
        <dbReference type="Proteomes" id="UP000239563"/>
    </source>
</evidence>
<evidence type="ECO:0000256" key="3">
    <source>
        <dbReference type="SAM" id="Phobius"/>
    </source>
</evidence>
<dbReference type="Gene3D" id="3.40.50.1820">
    <property type="entry name" value="alpha/beta hydrolase"/>
    <property type="match status" value="1"/>
</dbReference>
<dbReference type="InterPro" id="IPR029058">
    <property type="entry name" value="AB_hydrolase_fold"/>
</dbReference>
<dbReference type="PANTHER" id="PTHR43248">
    <property type="entry name" value="2-SUCCINYL-6-HYDROXY-2,4-CYCLOHEXADIENE-1-CARBOXYLATE SYNTHASE"/>
    <property type="match status" value="1"/>
</dbReference>
<dbReference type="SUPFAM" id="SSF53474">
    <property type="entry name" value="alpha/beta-Hydrolases"/>
    <property type="match status" value="2"/>
</dbReference>
<dbReference type="InterPro" id="IPR051601">
    <property type="entry name" value="Serine_prot/Carboxylest_S33"/>
</dbReference>
<dbReference type="Pfam" id="PF00561">
    <property type="entry name" value="Abhydrolase_1"/>
    <property type="match status" value="1"/>
</dbReference>
<keyword evidence="3" id="KW-0812">Transmembrane</keyword>
<sequence>MVDMEKQTLQDRYNAVDTALPAPAVNERRPRKPTPAHRWFVAAAVMLGYFWLSSPAGDAALDGIRRRIHHHSGCSSDAPYLRPENETDFSHAARGEVVWFDCGDAKRYPAPLKCGRMKAPLDWTNADADDRNASIAVMFYPAGAGKTPKDEVLGSLLTNPGGPGGSGFEFIARQNAAKNNELLAANFDTILEHKYNIVSFDPRGVGRTFPRMDCWNNTEKSFVHRIEAGSFGALYSHPGALDSEIGSQVASSTLLSELCADDPFVSEHGKYVGTTAVARDMQLLHRFFGDKRINYWGFSYGTVLGSTFADMFPQDVNRLIIDGVVDVPNYMQGLWSTNLKDTDGGFDGFFEECVKAGPKACALASQSSDATELHTKLLELLESLKLHPMPVVQADVPQLLTFSMVLETLFTALYKPAGWPKLAEILNDVLNGNGTAFVNAYGDSTYHVPSIPESEEANAAIACGDGLHDASAQPWSIERAKKHIRVLEADSALFGQFFADQAIKCIGSWKLRSNERHRGRFDSNTSYPLLMLGNDFDPVTPGRFADMMADKFGSAVSVRRAGYGHCSMSQPSKCVNRIIGDYFVNGTVPQKGVKCGVDESPFPQPKEGKGALSSLSVEQAREAELGEAMAAISEVVAEYNARRLL</sequence>
<comment type="similarity">
    <text evidence="1">Belongs to the peptidase S33 family.</text>
</comment>
<gene>
    <name evidence="6" type="ORF">SRS1_12955</name>
</gene>
<dbReference type="InterPro" id="IPR000073">
    <property type="entry name" value="AB_hydrolase_1"/>
</dbReference>
<dbReference type="AlphaFoldDB" id="A0A2N8UAR3"/>